<organism evidence="1 2">
    <name type="scientific">Virgisporangium ochraceum</name>
    <dbReference type="NCBI Taxonomy" id="65505"/>
    <lineage>
        <taxon>Bacteria</taxon>
        <taxon>Bacillati</taxon>
        <taxon>Actinomycetota</taxon>
        <taxon>Actinomycetes</taxon>
        <taxon>Micromonosporales</taxon>
        <taxon>Micromonosporaceae</taxon>
        <taxon>Virgisporangium</taxon>
    </lineage>
</organism>
<comment type="caution">
    <text evidence="1">The sequence shown here is derived from an EMBL/GenBank/DDBJ whole genome shotgun (WGS) entry which is preliminary data.</text>
</comment>
<dbReference type="AlphaFoldDB" id="A0A8J4A754"/>
<accession>A0A8J4A754</accession>
<dbReference type="RefSeq" id="WP_203935178.1">
    <property type="nucleotide sequence ID" value="NZ_BOPH01000157.1"/>
</dbReference>
<reference evidence="1" key="1">
    <citation type="submission" date="2021-01" db="EMBL/GenBank/DDBJ databases">
        <title>Whole genome shotgun sequence of Virgisporangium ochraceum NBRC 16418.</title>
        <authorList>
            <person name="Komaki H."/>
            <person name="Tamura T."/>
        </authorList>
    </citation>
    <scope>NUCLEOTIDE SEQUENCE</scope>
    <source>
        <strain evidence="1">NBRC 16418</strain>
    </source>
</reference>
<name>A0A8J4A754_9ACTN</name>
<protein>
    <submittedName>
        <fullName evidence="1">Uncharacterized protein</fullName>
    </submittedName>
</protein>
<evidence type="ECO:0000313" key="1">
    <source>
        <dbReference type="EMBL" id="GIJ75413.1"/>
    </source>
</evidence>
<dbReference type="Proteomes" id="UP000635606">
    <property type="component" value="Unassembled WGS sequence"/>
</dbReference>
<dbReference type="EMBL" id="BOPH01000157">
    <property type="protein sequence ID" value="GIJ75413.1"/>
    <property type="molecule type" value="Genomic_DNA"/>
</dbReference>
<sequence length="681" mass="72821">MTYELWNQALADRFFRKDLAGVPVYLSVDDEVLTRIAEESGWPSKAPDGGFAEAVRSEVFGARPFDRMLLRAYRWRRSGSSEVPPCVAVLGATVLAASRMGPGDRRGPGAYSYYRPLREILGLAGEGMPAGYDEAVPRMWSYLNDWLDKAQDGGRGVSTARTRPSVENIGWSLSQTLIRGADRARLAAFFQAIGAQPGEALAGSELLLRLREWCRTAGRGSKLSRVAFDTRSEQLIADVLETELRRFDGVSRDDSGRLCLPVHLVAADRSWAPFSVAVFAPGAMPPIATADGPAVPQPTVRPGSWNLLTDVDVSLGGVVDTVVDGVRLLLGSKSCYVFQVNDFLGAWASVEAAEVGVEHRVVVRVTMAGAAEAAMAACGASDVRVARRAGLPPGWVGFAGFVPRHPAAVPSAVSALSPRAGQLASLAGGLRVSSRERVYLADFPPDLVVPDADAVTMPVEVDGMPQKVDPAPSLTLPLSGLALAPGPHTIRVGSRTLSLSLVQRLRETTAPATIGLPVDTTSRGDWIGSVPRQVNGADGADRWVSGAVLHGVAPRYRRTLLARAAEIYVLGPDHGQAARIHPGSPSWLKEIGLPEQEVELEPALVDVEFDAEWVVAVTSTHRRVHRVSGAAFAPGPAPLHPAQPVERAAWYRLVGAQGRPFRFPGGNEDAERWARFLEGGG</sequence>
<keyword evidence="2" id="KW-1185">Reference proteome</keyword>
<proteinExistence type="predicted"/>
<gene>
    <name evidence="1" type="ORF">Voc01_103300</name>
</gene>
<evidence type="ECO:0000313" key="2">
    <source>
        <dbReference type="Proteomes" id="UP000635606"/>
    </source>
</evidence>